<reference evidence="1 2" key="1">
    <citation type="submission" date="2024-02" db="EMBL/GenBank/DDBJ databases">
        <title>Genome and pathogenicity analysis of Helicobacter mastomyrinus isolated from mice.</title>
        <authorList>
            <person name="Zhu L."/>
        </authorList>
    </citation>
    <scope>NUCLEOTIDE SEQUENCE [LARGE SCALE GENOMIC DNA]</scope>
    <source>
        <strain evidence="1 2">Hm-17</strain>
    </source>
</reference>
<sequence>MGNIFKMMYRICLMLLFTYAALYAARPMITDDARVVDRHSCQLETWGIYDGKIGEYYVIPGCNLFLDIEISMGAMMSNLPANQAKESFRAQQFIFSAKRVFSDLETQGYSYGIALGNAYNFLYSKYSNDYYLYIPASMVFFDNKLLLHSNLGYKLQRRNDEPHIFYAGLGLEQQITQRLWLLGEALYERFEKTKFQVGVRIWLLQDKIQLDSTYGNAFSGGGSWVSVGLRFLSPEFF</sequence>
<gene>
    <name evidence="1" type="ORF">V3I05_00105</name>
</gene>
<evidence type="ECO:0008006" key="3">
    <source>
        <dbReference type="Google" id="ProtNLM"/>
    </source>
</evidence>
<name>A0ABZ3F4N3_9HELI</name>
<evidence type="ECO:0000313" key="1">
    <source>
        <dbReference type="EMBL" id="XAM18134.1"/>
    </source>
</evidence>
<protein>
    <recommendedName>
        <fullName evidence="3">Outer membrane beta-barrel protein</fullName>
    </recommendedName>
</protein>
<dbReference type="EMBL" id="CP145316">
    <property type="protein sequence ID" value="XAM18134.1"/>
    <property type="molecule type" value="Genomic_DNA"/>
</dbReference>
<dbReference type="RefSeq" id="WP_300599309.1">
    <property type="nucleotide sequence ID" value="NZ_CP145316.1"/>
</dbReference>
<organism evidence="1 2">
    <name type="scientific">Helicobacter mastomyrinus</name>
    <dbReference type="NCBI Taxonomy" id="287948"/>
    <lineage>
        <taxon>Bacteria</taxon>
        <taxon>Pseudomonadati</taxon>
        <taxon>Campylobacterota</taxon>
        <taxon>Epsilonproteobacteria</taxon>
        <taxon>Campylobacterales</taxon>
        <taxon>Helicobacteraceae</taxon>
        <taxon>Helicobacter</taxon>
    </lineage>
</organism>
<dbReference type="Proteomes" id="UP001434737">
    <property type="component" value="Chromosome"/>
</dbReference>
<proteinExistence type="predicted"/>
<keyword evidence="2" id="KW-1185">Reference proteome</keyword>
<evidence type="ECO:0000313" key="2">
    <source>
        <dbReference type="Proteomes" id="UP001434737"/>
    </source>
</evidence>
<accession>A0ABZ3F4N3</accession>